<feature type="compositionally biased region" description="Acidic residues" evidence="1">
    <location>
        <begin position="140"/>
        <end position="149"/>
    </location>
</feature>
<accession>C4ZPL2</accession>
<protein>
    <recommendedName>
        <fullName evidence="4">Molybdenum carrier</fullName>
    </recommendedName>
</protein>
<evidence type="ECO:0008006" key="4">
    <source>
        <dbReference type="Google" id="ProtNLM"/>
    </source>
</evidence>
<dbReference type="InterPro" id="IPR024755">
    <property type="entry name" value="cpYpsA"/>
</dbReference>
<evidence type="ECO:0000313" key="2">
    <source>
        <dbReference type="EMBL" id="ACK54858.1"/>
    </source>
</evidence>
<dbReference type="HOGENOM" id="CLU_905173_0_0_4"/>
<dbReference type="Gene3D" id="3.40.50.450">
    <property type="match status" value="1"/>
</dbReference>
<dbReference type="STRING" id="85643.Tmz1t_2118"/>
<name>C4ZPL2_THASP</name>
<dbReference type="AlphaFoldDB" id="C4ZPL2"/>
<dbReference type="Pfam" id="PF12694">
    <property type="entry name" value="cpYpsA"/>
    <property type="match status" value="1"/>
</dbReference>
<reference evidence="3" key="1">
    <citation type="submission" date="2009-05" db="EMBL/GenBank/DDBJ databases">
        <title>Complete sequence of chromosome of Thauera sp. MZ1T.</title>
        <authorList>
            <consortium name="US DOE Joint Genome Institute"/>
            <person name="Lucas S."/>
            <person name="Copeland A."/>
            <person name="Lapidus A."/>
            <person name="Glavina del Rio T."/>
            <person name="Dalin E."/>
            <person name="Tice H."/>
            <person name="Bruce D."/>
            <person name="Goodwin L."/>
            <person name="Pitluck S."/>
            <person name="Sims D."/>
            <person name="Brettin T."/>
            <person name="Detter J.C."/>
            <person name="Han C."/>
            <person name="Larimer F."/>
            <person name="Land M."/>
            <person name="Hauser L."/>
            <person name="Kyrpides N."/>
            <person name="Mikhailova N."/>
            <person name="Sayler G.S."/>
        </authorList>
    </citation>
    <scope>NUCLEOTIDE SEQUENCE [LARGE SCALE GENOMIC DNA]</scope>
    <source>
        <strain evidence="3">MZ1T</strain>
    </source>
</reference>
<reference evidence="2 3" key="2">
    <citation type="journal article" date="2012" name="Stand. Genomic Sci.">
        <title>Complete genome sequence of Thauera aminoaromatica strain MZ1T.</title>
        <authorList>
            <person name="Jiang K."/>
            <person name="Sanseverino J."/>
            <person name="Chauhan A."/>
            <person name="Lucas S."/>
            <person name="Copeland A."/>
            <person name="Lapidus A."/>
            <person name="Del Rio T.G."/>
            <person name="Dalin E."/>
            <person name="Tice H."/>
            <person name="Bruce D."/>
            <person name="Goodwin L."/>
            <person name="Pitluck S."/>
            <person name="Sims D."/>
            <person name="Brettin T."/>
            <person name="Detter J.C."/>
            <person name="Han C."/>
            <person name="Chang Y.J."/>
            <person name="Larimer F."/>
            <person name="Land M."/>
            <person name="Hauser L."/>
            <person name="Kyrpides N.C."/>
            <person name="Mikhailova N."/>
            <person name="Moser S."/>
            <person name="Jegier P."/>
            <person name="Close D."/>
            <person name="Debruyn J.M."/>
            <person name="Wang Y."/>
            <person name="Layton A.C."/>
            <person name="Allen M.S."/>
            <person name="Sayler G.S."/>
        </authorList>
    </citation>
    <scope>NUCLEOTIDE SEQUENCE [LARGE SCALE GENOMIC DNA]</scope>
    <source>
        <strain evidence="2 3">MZ1T</strain>
    </source>
</reference>
<keyword evidence="3" id="KW-1185">Reference proteome</keyword>
<dbReference type="SUPFAM" id="SSF102405">
    <property type="entry name" value="MCP/YpsA-like"/>
    <property type="match status" value="1"/>
</dbReference>
<dbReference type="KEGG" id="tmz:Tmz1t_2118"/>
<proteinExistence type="predicted"/>
<evidence type="ECO:0000256" key="1">
    <source>
        <dbReference type="SAM" id="MobiDB-lite"/>
    </source>
</evidence>
<gene>
    <name evidence="2" type="ordered locus">Tmz1t_2118</name>
</gene>
<dbReference type="eggNOG" id="COG0758">
    <property type="taxonomic scope" value="Bacteria"/>
</dbReference>
<dbReference type="RefSeq" id="WP_012585375.1">
    <property type="nucleotide sequence ID" value="NC_011662.2"/>
</dbReference>
<evidence type="ECO:0000313" key="3">
    <source>
        <dbReference type="Proteomes" id="UP000002186"/>
    </source>
</evidence>
<organism evidence="2 3">
    <name type="scientific">Thauera aminoaromatica</name>
    <dbReference type="NCBI Taxonomy" id="164330"/>
    <lineage>
        <taxon>Bacteria</taxon>
        <taxon>Pseudomonadati</taxon>
        <taxon>Pseudomonadota</taxon>
        <taxon>Betaproteobacteria</taxon>
        <taxon>Rhodocyclales</taxon>
        <taxon>Zoogloeaceae</taxon>
        <taxon>Thauera</taxon>
    </lineage>
</organism>
<feature type="region of interest" description="Disordered" evidence="1">
    <location>
        <begin position="138"/>
        <end position="161"/>
    </location>
</feature>
<sequence>MTAKPKAPSQPPEGVVSQYILSPDEGDPFCWERVLGRDSRYSLCGDCCGWNGSHPISEELFEALVEWYRRFCRAPEVPGLMTNLDLDWIDFPAQGLELARRLKAEVGPTAEVRYRKPMEDPNQQLEPLRYVLDDGSVVAEESEEPDEQEPWPARQIHSGGQTGADRAALDWAIACRIIHGGWCPKGRKAEDGPLAGRYQLRETESAGYRQRTKRNVLESDATLIVNLGELDGGTLETVQIARQHKKPVLVLQLDETPIQEAAVRLRTWVEANRFCSLNVAGPRESKRPGIYAATYELLERSLEPDGSLRPKEVFVWPDWALGGDDEEEA</sequence>
<dbReference type="Proteomes" id="UP000002186">
    <property type="component" value="Chromosome"/>
</dbReference>
<dbReference type="EMBL" id="CP001281">
    <property type="protein sequence ID" value="ACK54858.1"/>
    <property type="molecule type" value="Genomic_DNA"/>
</dbReference>